<dbReference type="InterPro" id="IPR052235">
    <property type="entry name" value="Nephronectin_domain"/>
</dbReference>
<feature type="domain" description="EGF-like" evidence="6">
    <location>
        <begin position="621"/>
        <end position="661"/>
    </location>
</feature>
<dbReference type="PROSITE" id="PS01187">
    <property type="entry name" value="EGF_CA"/>
    <property type="match status" value="4"/>
</dbReference>
<evidence type="ECO:0000259" key="7">
    <source>
        <dbReference type="PROSITE" id="PS50948"/>
    </source>
</evidence>
<feature type="domain" description="EGF-like" evidence="6">
    <location>
        <begin position="498"/>
        <end position="538"/>
    </location>
</feature>
<organism evidence="8 9">
    <name type="scientific">Pocillopora meandrina</name>
    <dbReference type="NCBI Taxonomy" id="46732"/>
    <lineage>
        <taxon>Eukaryota</taxon>
        <taxon>Metazoa</taxon>
        <taxon>Cnidaria</taxon>
        <taxon>Anthozoa</taxon>
        <taxon>Hexacorallia</taxon>
        <taxon>Scleractinia</taxon>
        <taxon>Astrocoeniina</taxon>
        <taxon>Pocilloporidae</taxon>
        <taxon>Pocillopora</taxon>
    </lineage>
</organism>
<feature type="domain" description="Apple" evidence="7">
    <location>
        <begin position="1"/>
        <end position="60"/>
    </location>
</feature>
<dbReference type="AlphaFoldDB" id="A0AAU9XAM3"/>
<dbReference type="InterPro" id="IPR009030">
    <property type="entry name" value="Growth_fac_rcpt_cys_sf"/>
</dbReference>
<dbReference type="InterPro" id="IPR018097">
    <property type="entry name" value="EGF_Ca-bd_CS"/>
</dbReference>
<keyword evidence="3" id="KW-0677">Repeat</keyword>
<dbReference type="FunFam" id="2.10.25.10:FF:000066">
    <property type="entry name" value="FAT atypical cadherin 4"/>
    <property type="match status" value="1"/>
</dbReference>
<dbReference type="PANTHER" id="PTHR24050">
    <property type="entry name" value="PA14 DOMAIN-CONTAINING PROTEIN"/>
    <property type="match status" value="1"/>
</dbReference>
<dbReference type="GO" id="GO:0005509">
    <property type="term" value="F:calcium ion binding"/>
    <property type="evidence" value="ECO:0007669"/>
    <property type="project" value="InterPro"/>
</dbReference>
<keyword evidence="9" id="KW-1185">Reference proteome</keyword>
<dbReference type="InterPro" id="IPR001881">
    <property type="entry name" value="EGF-like_Ca-bd_dom"/>
</dbReference>
<protein>
    <submittedName>
        <fullName evidence="8">Uncharacterized protein</fullName>
    </submittedName>
</protein>
<keyword evidence="1 5" id="KW-0245">EGF-like domain</keyword>
<dbReference type="CDD" id="cd00054">
    <property type="entry name" value="EGF_CA"/>
    <property type="match status" value="9"/>
</dbReference>
<dbReference type="PROSITE" id="PS50948">
    <property type="entry name" value="PAN"/>
    <property type="match status" value="1"/>
</dbReference>
<feature type="disulfide bond" evidence="5">
    <location>
        <begin position="84"/>
        <end position="93"/>
    </location>
</feature>
<feature type="domain" description="EGF-like" evidence="6">
    <location>
        <begin position="580"/>
        <end position="620"/>
    </location>
</feature>
<dbReference type="PROSITE" id="PS50026">
    <property type="entry name" value="EGF_3"/>
    <property type="match status" value="10"/>
</dbReference>
<dbReference type="InterPro" id="IPR000152">
    <property type="entry name" value="EGF-type_Asp/Asn_hydroxyl_site"/>
</dbReference>
<dbReference type="InterPro" id="IPR000742">
    <property type="entry name" value="EGF"/>
</dbReference>
<dbReference type="Gene3D" id="2.10.25.10">
    <property type="entry name" value="Laminin"/>
    <property type="match status" value="11"/>
</dbReference>
<dbReference type="PROSITE" id="PS00010">
    <property type="entry name" value="ASX_HYDROXYL"/>
    <property type="match status" value="7"/>
</dbReference>
<gene>
    <name evidence="8" type="ORF">PMEA_00019390</name>
</gene>
<dbReference type="PANTHER" id="PTHR24050:SF28">
    <property type="entry name" value="UROMODULIN-LIKE"/>
    <property type="match status" value="1"/>
</dbReference>
<sequence>MVYDDFECIFKCLYHPSCISFNLAAKGKLWCELLSSDKYSKPMEYKQNKSSHHYFIRSACITNLCKNNAKCQSGFTDKGYRCICSVGYKGLTCDEGKHIDECATREHSCSADGVCSNVEGSYICGCKPGYSGDGRTCKDIDECALGTHNCSADALCNNTKGSYNCSCKSGYFGDGRTCKATISSCKEAYDSKILSGSGVVTLHIGSKPTSVFCQVGNVECGNGIWTLVMKTDGSKRTFHYDSDYWSNKIEYNPPGGETGFDTVETKLPTYWNTSFSKICLGMKIDQQLRFIVINKEADSLYSLIADGKYRPTSLGRDTWRSLIGPKASSQSHCNREGFNLYPLTAYWEFRAPKARIGFVTNNVENCKDCYCRYLEFKPAKAFDGQRLINHVIQIDDVKDKVLCKIRCFMESNCVSYNLVKQLSGDNETYKCELNDVTHEGNMDDLVGEYDSFYHGSEARSNCIANPCKNNATCQSGFTEKGYRCLCSAGFKGQTCDEDINECATEEQSCSVDAVCNNTKGSYDCECKPGFSGDGWTCKDIDECGTEEHSCSADAVCNNTEGSYNCSCKPGYSGDGWSCKDIDECATQDHSCSADAVCRNTKGSHNCTCKPGYSGDGRTCQDIDECATGTHSCSADAECNNIKGSHNCQCKSGYSGNGRTCTDTDECATKKQNCSADAVCKNTKVSYNCTCKPGYSGNGRDCRGRFSFWLLYINECATEEQSYSADAVCNNSEGSYDCECKPGFSGDGWTRKDIDECGIEEHSCSADAVCNNAEGSYNCSCKPGYSGDG</sequence>
<evidence type="ECO:0000256" key="4">
    <source>
        <dbReference type="ARBA" id="ARBA00023157"/>
    </source>
</evidence>
<evidence type="ECO:0000313" key="9">
    <source>
        <dbReference type="Proteomes" id="UP001159428"/>
    </source>
</evidence>
<keyword evidence="4 5" id="KW-1015">Disulfide bond</keyword>
<feature type="domain" description="EGF-like" evidence="6">
    <location>
        <begin position="56"/>
        <end position="94"/>
    </location>
</feature>
<feature type="domain" description="EGF-like" evidence="6">
    <location>
        <begin position="752"/>
        <end position="787"/>
    </location>
</feature>
<proteinExistence type="predicted"/>
<dbReference type="Pfam" id="PF07645">
    <property type="entry name" value="EGF_CA"/>
    <property type="match status" value="4"/>
</dbReference>
<feature type="domain" description="EGF-like" evidence="6">
    <location>
        <begin position="98"/>
        <end position="138"/>
    </location>
</feature>
<dbReference type="SMART" id="SM00181">
    <property type="entry name" value="EGF"/>
    <property type="match status" value="11"/>
</dbReference>
<accession>A0AAU9XAM3</accession>
<feature type="domain" description="EGF-like" evidence="6">
    <location>
        <begin position="458"/>
        <end position="496"/>
    </location>
</feature>
<comment type="caution">
    <text evidence="8">The sequence shown here is derived from an EMBL/GenBank/DDBJ whole genome shotgun (WGS) entry which is preliminary data.</text>
</comment>
<feature type="domain" description="EGF-like" evidence="6">
    <location>
        <begin position="139"/>
        <end position="179"/>
    </location>
</feature>
<reference evidence="8 9" key="1">
    <citation type="submission" date="2022-05" db="EMBL/GenBank/DDBJ databases">
        <authorList>
            <consortium name="Genoscope - CEA"/>
            <person name="William W."/>
        </authorList>
    </citation>
    <scope>NUCLEOTIDE SEQUENCE [LARGE SCALE GENOMIC DNA]</scope>
</reference>
<dbReference type="SUPFAM" id="SSF57196">
    <property type="entry name" value="EGF/Laminin"/>
    <property type="match status" value="5"/>
</dbReference>
<dbReference type="FunFam" id="2.10.25.10:FF:000038">
    <property type="entry name" value="Fibrillin 2"/>
    <property type="match status" value="9"/>
</dbReference>
<evidence type="ECO:0000256" key="5">
    <source>
        <dbReference type="PROSITE-ProRule" id="PRU00076"/>
    </source>
</evidence>
<dbReference type="Pfam" id="PF12947">
    <property type="entry name" value="EGF_3"/>
    <property type="match status" value="5"/>
</dbReference>
<dbReference type="PROSITE" id="PS00022">
    <property type="entry name" value="EGF_1"/>
    <property type="match status" value="2"/>
</dbReference>
<dbReference type="EMBL" id="CALNXJ010000034">
    <property type="protein sequence ID" value="CAH3140748.1"/>
    <property type="molecule type" value="Genomic_DNA"/>
</dbReference>
<dbReference type="InterPro" id="IPR024731">
    <property type="entry name" value="NELL2-like_EGF"/>
</dbReference>
<evidence type="ECO:0000256" key="3">
    <source>
        <dbReference type="ARBA" id="ARBA00022737"/>
    </source>
</evidence>
<feature type="disulfide bond" evidence="5">
    <location>
        <begin position="467"/>
        <end position="484"/>
    </location>
</feature>
<feature type="disulfide bond" evidence="5">
    <location>
        <begin position="65"/>
        <end position="82"/>
    </location>
</feature>
<evidence type="ECO:0000259" key="6">
    <source>
        <dbReference type="PROSITE" id="PS50026"/>
    </source>
</evidence>
<evidence type="ECO:0000256" key="1">
    <source>
        <dbReference type="ARBA" id="ARBA00022536"/>
    </source>
</evidence>
<dbReference type="InterPro" id="IPR049883">
    <property type="entry name" value="NOTCH1_EGF-like"/>
</dbReference>
<dbReference type="InterPro" id="IPR003609">
    <property type="entry name" value="Pan_app"/>
</dbReference>
<name>A0AAU9XAM3_9CNID</name>
<dbReference type="SMART" id="SM00179">
    <property type="entry name" value="EGF_CA"/>
    <property type="match status" value="11"/>
</dbReference>
<keyword evidence="2" id="KW-0732">Signal</keyword>
<evidence type="ECO:0000256" key="2">
    <source>
        <dbReference type="ARBA" id="ARBA00022729"/>
    </source>
</evidence>
<feature type="disulfide bond" evidence="5">
    <location>
        <begin position="486"/>
        <end position="495"/>
    </location>
</feature>
<evidence type="ECO:0000313" key="8">
    <source>
        <dbReference type="EMBL" id="CAH3140748.1"/>
    </source>
</evidence>
<dbReference type="Proteomes" id="UP001159428">
    <property type="component" value="Unassembled WGS sequence"/>
</dbReference>
<feature type="domain" description="EGF-like" evidence="6">
    <location>
        <begin position="662"/>
        <end position="702"/>
    </location>
</feature>
<dbReference type="Pfam" id="PF00008">
    <property type="entry name" value="EGF"/>
    <property type="match status" value="2"/>
</dbReference>
<dbReference type="SUPFAM" id="SSF57184">
    <property type="entry name" value="Growth factor receptor domain"/>
    <property type="match status" value="2"/>
</dbReference>
<feature type="domain" description="EGF-like" evidence="6">
    <location>
        <begin position="539"/>
        <end position="579"/>
    </location>
</feature>
<comment type="caution">
    <text evidence="5">Lacks conserved residue(s) required for the propagation of feature annotation.</text>
</comment>
<dbReference type="PROSITE" id="PS01186">
    <property type="entry name" value="EGF_2"/>
    <property type="match status" value="9"/>
</dbReference>